<dbReference type="InterPro" id="IPR055140">
    <property type="entry name" value="Thiolase_C_2"/>
</dbReference>
<dbReference type="EMBL" id="BAAAZA010000002">
    <property type="protein sequence ID" value="GAA3848750.1"/>
    <property type="molecule type" value="Genomic_DNA"/>
</dbReference>
<name>A0ABP7JN39_9ACTN</name>
<dbReference type="PANTHER" id="PTHR42870">
    <property type="entry name" value="ACETYL-COA C-ACETYLTRANSFERASE"/>
    <property type="match status" value="1"/>
</dbReference>
<accession>A0ABP7JN39</accession>
<evidence type="ECO:0000313" key="3">
    <source>
        <dbReference type="Proteomes" id="UP001501563"/>
    </source>
</evidence>
<evidence type="ECO:0000259" key="1">
    <source>
        <dbReference type="Pfam" id="PF22691"/>
    </source>
</evidence>
<dbReference type="InterPro" id="IPR002155">
    <property type="entry name" value="Thiolase"/>
</dbReference>
<dbReference type="SUPFAM" id="SSF53901">
    <property type="entry name" value="Thiolase-like"/>
    <property type="match status" value="2"/>
</dbReference>
<keyword evidence="3" id="KW-1185">Reference proteome</keyword>
<dbReference type="CDD" id="cd00829">
    <property type="entry name" value="SCP-x_thiolase"/>
    <property type="match status" value="1"/>
</dbReference>
<comment type="caution">
    <text evidence="2">The sequence shown here is derived from an EMBL/GenBank/DDBJ whole genome shotgun (WGS) entry which is preliminary data.</text>
</comment>
<dbReference type="RefSeq" id="WP_345546179.1">
    <property type="nucleotide sequence ID" value="NZ_BAAAZA010000002.1"/>
</dbReference>
<dbReference type="Pfam" id="PF22691">
    <property type="entry name" value="Thiolase_C_1"/>
    <property type="match status" value="1"/>
</dbReference>
<dbReference type="PANTHER" id="PTHR42870:SF1">
    <property type="entry name" value="NON-SPECIFIC LIPID-TRANSFER PROTEIN-LIKE 2"/>
    <property type="match status" value="1"/>
</dbReference>
<sequence>MAGLKDATAVVGIGQTDLARRLGEPEKTLACRAILAALDDAGIAPGEVDALASYTMEETDEVEVAKAVGFGDLTFFSKVGFGGGGSCATVAHLAAAVATGQASVGVAWRSRKRGSGPRPWRNTAVQLPTPAQWTRPFGLLRPVDEIGMLARRYLHEHGATRDHLFNVALACRNRANQNPTAIMYERPLTREMYMNSRWISEPLCLFDNCLETDGALACVVVSAERARDCRHRPVYVHSAAQGLPAQHHGMVNYWNDDPLTGPAWTAARHLWKHADLTPDDVDVAQIYDAFTPLVLLSLEGYGFCGRGEGGAFTEGGALEIGGRLPVNTAGGGLSEAYVHGFNLINEGVRQLRGTGTAQVPGAATCLVTAGEGVPTSALLLRN</sequence>
<dbReference type="NCBIfam" id="NF005892">
    <property type="entry name" value="PRK07855.1"/>
    <property type="match status" value="1"/>
</dbReference>
<dbReference type="Gene3D" id="3.40.47.10">
    <property type="match status" value="1"/>
</dbReference>
<proteinExistence type="predicted"/>
<gene>
    <name evidence="2" type="ORF">GCM10022207_08030</name>
</gene>
<protein>
    <submittedName>
        <fullName evidence="2">Lipid-transfer protein</fullName>
    </submittedName>
</protein>
<dbReference type="InterPro" id="IPR016039">
    <property type="entry name" value="Thiolase-like"/>
</dbReference>
<organism evidence="2 3">
    <name type="scientific">Streptomyces lannensis</name>
    <dbReference type="NCBI Taxonomy" id="766498"/>
    <lineage>
        <taxon>Bacteria</taxon>
        <taxon>Bacillati</taxon>
        <taxon>Actinomycetota</taxon>
        <taxon>Actinomycetes</taxon>
        <taxon>Kitasatosporales</taxon>
        <taxon>Streptomycetaceae</taxon>
        <taxon>Streptomyces</taxon>
    </lineage>
</organism>
<dbReference type="PIRSF" id="PIRSF000429">
    <property type="entry name" value="Ac-CoA_Ac_transf"/>
    <property type="match status" value="1"/>
</dbReference>
<reference evidence="3" key="1">
    <citation type="journal article" date="2019" name="Int. J. Syst. Evol. Microbiol.">
        <title>The Global Catalogue of Microorganisms (GCM) 10K type strain sequencing project: providing services to taxonomists for standard genome sequencing and annotation.</title>
        <authorList>
            <consortium name="The Broad Institute Genomics Platform"/>
            <consortium name="The Broad Institute Genome Sequencing Center for Infectious Disease"/>
            <person name="Wu L."/>
            <person name="Ma J."/>
        </authorList>
    </citation>
    <scope>NUCLEOTIDE SEQUENCE [LARGE SCALE GENOMIC DNA]</scope>
    <source>
        <strain evidence="3">JCM 16578</strain>
    </source>
</reference>
<evidence type="ECO:0000313" key="2">
    <source>
        <dbReference type="EMBL" id="GAA3848750.1"/>
    </source>
</evidence>
<dbReference type="Proteomes" id="UP001501563">
    <property type="component" value="Unassembled WGS sequence"/>
</dbReference>
<feature type="domain" description="Thiolase C-terminal" evidence="1">
    <location>
        <begin position="256"/>
        <end position="374"/>
    </location>
</feature>